<dbReference type="EMBL" id="FNPH01000002">
    <property type="protein sequence ID" value="SDY40688.1"/>
    <property type="molecule type" value="Genomic_DNA"/>
</dbReference>
<reference evidence="3" key="1">
    <citation type="submission" date="2016-10" db="EMBL/GenBank/DDBJ databases">
        <authorList>
            <person name="Varghese N."/>
            <person name="Submissions S."/>
        </authorList>
    </citation>
    <scope>NUCLEOTIDE SEQUENCE [LARGE SCALE GENOMIC DNA]</scope>
    <source>
        <strain evidence="3">DSM 45245</strain>
    </source>
</reference>
<keyword evidence="1" id="KW-0472">Membrane</keyword>
<name>A0A1H3JMS9_9ACTN</name>
<dbReference type="Proteomes" id="UP000242415">
    <property type="component" value="Unassembled WGS sequence"/>
</dbReference>
<organism evidence="2 3">
    <name type="scientific">Micromonospora pattaloongensis</name>
    <dbReference type="NCBI Taxonomy" id="405436"/>
    <lineage>
        <taxon>Bacteria</taxon>
        <taxon>Bacillati</taxon>
        <taxon>Actinomycetota</taxon>
        <taxon>Actinomycetes</taxon>
        <taxon>Micromonosporales</taxon>
        <taxon>Micromonosporaceae</taxon>
        <taxon>Micromonospora</taxon>
    </lineage>
</organism>
<protein>
    <submittedName>
        <fullName evidence="2">Uncharacterized protein</fullName>
    </submittedName>
</protein>
<keyword evidence="3" id="KW-1185">Reference proteome</keyword>
<evidence type="ECO:0000313" key="2">
    <source>
        <dbReference type="EMBL" id="SDY40688.1"/>
    </source>
</evidence>
<evidence type="ECO:0000313" key="3">
    <source>
        <dbReference type="Proteomes" id="UP000242415"/>
    </source>
</evidence>
<gene>
    <name evidence="2" type="ORF">SAMN05444365_102168</name>
</gene>
<dbReference type="STRING" id="405436.SAMN05444365_102168"/>
<keyword evidence="1" id="KW-0812">Transmembrane</keyword>
<evidence type="ECO:0000256" key="1">
    <source>
        <dbReference type="SAM" id="Phobius"/>
    </source>
</evidence>
<proteinExistence type="predicted"/>
<keyword evidence="1" id="KW-1133">Transmembrane helix</keyword>
<sequence length="73" mass="8544">MKGPSRRLRYSLGLSAWILAGVALWQGWPALQWVLTGVALLLLVGPLWRDRSNDPRPETDSIEKRLRWYPSWW</sequence>
<feature type="transmembrane region" description="Helical" evidence="1">
    <location>
        <begin position="7"/>
        <end position="25"/>
    </location>
</feature>
<accession>A0A1H3JMS9</accession>
<dbReference type="AlphaFoldDB" id="A0A1H3JMS9"/>